<dbReference type="HAMAP" id="MF_01080">
    <property type="entry name" value="TruB_bact"/>
    <property type="match status" value="1"/>
</dbReference>
<dbReference type="InterPro" id="IPR002501">
    <property type="entry name" value="PsdUridine_synth_N"/>
</dbReference>
<dbReference type="Gene3D" id="3.30.2350.10">
    <property type="entry name" value="Pseudouridine synthase"/>
    <property type="match status" value="1"/>
</dbReference>
<comment type="function">
    <text evidence="5">Responsible for synthesis of pseudouridine from uracil-55 in the psi GC loop of transfer RNAs.</text>
</comment>
<feature type="domain" description="Pseudouridine synthase II N-terminal" evidence="6">
    <location>
        <begin position="32"/>
        <end position="180"/>
    </location>
</feature>
<gene>
    <name evidence="5 9" type="primary">truB</name>
    <name evidence="9" type="ORF">GCM10007878_15510</name>
</gene>
<dbReference type="PANTHER" id="PTHR13767">
    <property type="entry name" value="TRNA-PSEUDOURIDINE SYNTHASE"/>
    <property type="match status" value="1"/>
</dbReference>
<dbReference type="InterPro" id="IPR015240">
    <property type="entry name" value="tRNA_sdUridine_synth_fam1_C"/>
</dbReference>
<dbReference type="SUPFAM" id="SSF55120">
    <property type="entry name" value="Pseudouridine synthase"/>
    <property type="match status" value="1"/>
</dbReference>
<dbReference type="Pfam" id="PF09157">
    <property type="entry name" value="TruB-C_2"/>
    <property type="match status" value="1"/>
</dbReference>
<dbReference type="InterPro" id="IPR020103">
    <property type="entry name" value="PsdUridine_synth_cat_dom_sf"/>
</dbReference>
<dbReference type="RefSeq" id="WP_027851035.1">
    <property type="nucleotide sequence ID" value="NZ_BSOR01000027.1"/>
</dbReference>
<evidence type="ECO:0000313" key="9">
    <source>
        <dbReference type="EMBL" id="GLR64113.1"/>
    </source>
</evidence>
<evidence type="ECO:0000256" key="1">
    <source>
        <dbReference type="ARBA" id="ARBA00000385"/>
    </source>
</evidence>
<dbReference type="Proteomes" id="UP001156682">
    <property type="component" value="Unassembled WGS sequence"/>
</dbReference>
<dbReference type="InterPro" id="IPR014780">
    <property type="entry name" value="tRNA_psdUridine_synth_TruB"/>
</dbReference>
<protein>
    <recommendedName>
        <fullName evidence="5">tRNA pseudouridine synthase B</fullName>
        <ecNumber evidence="5">5.4.99.25</ecNumber>
    </recommendedName>
    <alternativeName>
        <fullName evidence="5">tRNA pseudouridine(55) synthase</fullName>
        <shortName evidence="5">Psi55 synthase</shortName>
    </alternativeName>
    <alternativeName>
        <fullName evidence="5">tRNA pseudouridylate synthase</fullName>
    </alternativeName>
    <alternativeName>
        <fullName evidence="5">tRNA-uridine isomerase</fullName>
    </alternativeName>
</protein>
<dbReference type="CDD" id="cd02573">
    <property type="entry name" value="PseudoU_synth_EcTruB"/>
    <property type="match status" value="1"/>
</dbReference>
<evidence type="ECO:0000256" key="2">
    <source>
        <dbReference type="ARBA" id="ARBA00005642"/>
    </source>
</evidence>
<comment type="caution">
    <text evidence="9">The sequence shown here is derived from an EMBL/GenBank/DDBJ whole genome shotgun (WGS) entry which is preliminary data.</text>
</comment>
<organism evidence="9 10">
    <name type="scientific">Marinospirillum insulare</name>
    <dbReference type="NCBI Taxonomy" id="217169"/>
    <lineage>
        <taxon>Bacteria</taxon>
        <taxon>Pseudomonadati</taxon>
        <taxon>Pseudomonadota</taxon>
        <taxon>Gammaproteobacteria</taxon>
        <taxon>Oceanospirillales</taxon>
        <taxon>Oceanospirillaceae</taxon>
        <taxon>Marinospirillum</taxon>
    </lineage>
</organism>
<evidence type="ECO:0000256" key="4">
    <source>
        <dbReference type="ARBA" id="ARBA00023235"/>
    </source>
</evidence>
<dbReference type="PANTHER" id="PTHR13767:SF2">
    <property type="entry name" value="PSEUDOURIDYLATE SYNTHASE TRUB1"/>
    <property type="match status" value="1"/>
</dbReference>
<evidence type="ECO:0000259" key="8">
    <source>
        <dbReference type="Pfam" id="PF16198"/>
    </source>
</evidence>
<evidence type="ECO:0000259" key="7">
    <source>
        <dbReference type="Pfam" id="PF09157"/>
    </source>
</evidence>
<dbReference type="EMBL" id="BSOR01000027">
    <property type="protein sequence ID" value="GLR64113.1"/>
    <property type="molecule type" value="Genomic_DNA"/>
</dbReference>
<comment type="similarity">
    <text evidence="2 5">Belongs to the pseudouridine synthase TruB family. Type 1 subfamily.</text>
</comment>
<evidence type="ECO:0000256" key="5">
    <source>
        <dbReference type="HAMAP-Rule" id="MF_01080"/>
    </source>
</evidence>
<reference evidence="10" key="1">
    <citation type="journal article" date="2019" name="Int. J. Syst. Evol. Microbiol.">
        <title>The Global Catalogue of Microorganisms (GCM) 10K type strain sequencing project: providing services to taxonomists for standard genome sequencing and annotation.</title>
        <authorList>
            <consortium name="The Broad Institute Genomics Platform"/>
            <consortium name="The Broad Institute Genome Sequencing Center for Infectious Disease"/>
            <person name="Wu L."/>
            <person name="Ma J."/>
        </authorList>
    </citation>
    <scope>NUCLEOTIDE SEQUENCE [LARGE SCALE GENOMIC DNA]</scope>
    <source>
        <strain evidence="10">NBRC 100033</strain>
    </source>
</reference>
<comment type="catalytic activity">
    <reaction evidence="1 5">
        <text>uridine(55) in tRNA = pseudouridine(55) in tRNA</text>
        <dbReference type="Rhea" id="RHEA:42532"/>
        <dbReference type="Rhea" id="RHEA-COMP:10101"/>
        <dbReference type="Rhea" id="RHEA-COMP:10102"/>
        <dbReference type="ChEBI" id="CHEBI:65314"/>
        <dbReference type="ChEBI" id="CHEBI:65315"/>
        <dbReference type="EC" id="5.4.99.25"/>
    </reaction>
</comment>
<evidence type="ECO:0000313" key="10">
    <source>
        <dbReference type="Proteomes" id="UP001156682"/>
    </source>
</evidence>
<dbReference type="EC" id="5.4.99.25" evidence="5"/>
<dbReference type="InterPro" id="IPR032819">
    <property type="entry name" value="TruB_C"/>
</dbReference>
<name>A0ABQ6A1J8_9GAMM</name>
<keyword evidence="3 5" id="KW-0819">tRNA processing</keyword>
<evidence type="ECO:0000259" key="6">
    <source>
        <dbReference type="Pfam" id="PF01509"/>
    </source>
</evidence>
<proteinExistence type="inferred from homology"/>
<feature type="domain" description="tRNA pseudouridylate synthase B C-terminal" evidence="8">
    <location>
        <begin position="181"/>
        <end position="242"/>
    </location>
</feature>
<accession>A0ABQ6A1J8</accession>
<dbReference type="Pfam" id="PF16198">
    <property type="entry name" value="TruB_C_2"/>
    <property type="match status" value="1"/>
</dbReference>
<sequence length="313" mass="33935">MQKKIPRKIVNGVLLLDKPLGLSSNQALQKVKWLLKAKKAGHTGNLDPLATGVLPLCFGEATKFASYGLEANKTYLTTIQLGEIRDTADAEGEVLERFPLPEMTQAKIEQVLSGFLGKQQQIPPMYSALKFQGKKLYELARAGQSIERPPRDITIFDLQLMGFTADSLTLEVSCSKGTYIRVLGEDIAKALGSGGYLSALRRTVSGSVKANELVTLQSLINLHETEGEAAVAAWLKPTDYLVKHLALHQLNEVEAAQVLNGQAIKLLDSSLTIGQNVRLYALGKDFLGLGQVQESAAGLLLQPIKIQSTAQAE</sequence>
<keyword evidence="10" id="KW-1185">Reference proteome</keyword>
<evidence type="ECO:0000256" key="3">
    <source>
        <dbReference type="ARBA" id="ARBA00022694"/>
    </source>
</evidence>
<keyword evidence="4 5" id="KW-0413">Isomerase</keyword>
<dbReference type="Pfam" id="PF01509">
    <property type="entry name" value="TruB_N"/>
    <property type="match status" value="1"/>
</dbReference>
<dbReference type="NCBIfam" id="TIGR00431">
    <property type="entry name" value="TruB"/>
    <property type="match status" value="1"/>
</dbReference>
<feature type="domain" description="tRNA pseudouridine synthase II TruB subfamily 1 C-terminal" evidence="7">
    <location>
        <begin position="249"/>
        <end position="294"/>
    </location>
</feature>
<feature type="active site" description="Nucleophile" evidence="5">
    <location>
        <position position="47"/>
    </location>
</feature>